<organism evidence="3 4">
    <name type="scientific">Adhaeretor mobilis</name>
    <dbReference type="NCBI Taxonomy" id="1930276"/>
    <lineage>
        <taxon>Bacteria</taxon>
        <taxon>Pseudomonadati</taxon>
        <taxon>Planctomycetota</taxon>
        <taxon>Planctomycetia</taxon>
        <taxon>Pirellulales</taxon>
        <taxon>Lacipirellulaceae</taxon>
        <taxon>Adhaeretor</taxon>
    </lineage>
</organism>
<feature type="domain" description="Histidine kinase/HSP90-like ATPase" evidence="2">
    <location>
        <begin position="15"/>
        <end position="136"/>
    </location>
</feature>
<dbReference type="InterPro" id="IPR036890">
    <property type="entry name" value="HATPase_C_sf"/>
</dbReference>
<dbReference type="Proteomes" id="UP000319852">
    <property type="component" value="Chromosome"/>
</dbReference>
<dbReference type="Pfam" id="PF13581">
    <property type="entry name" value="HATPase_c_2"/>
    <property type="match status" value="1"/>
</dbReference>
<evidence type="ECO:0000259" key="2">
    <source>
        <dbReference type="Pfam" id="PF13581"/>
    </source>
</evidence>
<dbReference type="Gene3D" id="3.30.565.10">
    <property type="entry name" value="Histidine kinase-like ATPase, C-terminal domain"/>
    <property type="match status" value="1"/>
</dbReference>
<keyword evidence="1" id="KW-0418">Kinase</keyword>
<dbReference type="GO" id="GO:0004674">
    <property type="term" value="F:protein serine/threonine kinase activity"/>
    <property type="evidence" value="ECO:0007669"/>
    <property type="project" value="UniProtKB-KW"/>
</dbReference>
<dbReference type="SUPFAM" id="SSF55874">
    <property type="entry name" value="ATPase domain of HSP90 chaperone/DNA topoisomerase II/histidine kinase"/>
    <property type="match status" value="1"/>
</dbReference>
<evidence type="ECO:0000256" key="1">
    <source>
        <dbReference type="ARBA" id="ARBA00022527"/>
    </source>
</evidence>
<proteinExistence type="predicted"/>
<evidence type="ECO:0000313" key="3">
    <source>
        <dbReference type="EMBL" id="QDS98063.1"/>
    </source>
</evidence>
<keyword evidence="4" id="KW-1185">Reference proteome</keyword>
<keyword evidence="1" id="KW-0808">Transferase</keyword>
<dbReference type="CDD" id="cd16936">
    <property type="entry name" value="HATPase_RsbW-like"/>
    <property type="match status" value="1"/>
</dbReference>
<dbReference type="InterPro" id="IPR050267">
    <property type="entry name" value="Anti-sigma-factor_SerPK"/>
</dbReference>
<name>A0A517MT59_9BACT</name>
<dbReference type="InterPro" id="IPR003594">
    <property type="entry name" value="HATPase_dom"/>
</dbReference>
<evidence type="ECO:0000313" key="4">
    <source>
        <dbReference type="Proteomes" id="UP000319852"/>
    </source>
</evidence>
<reference evidence="3 4" key="1">
    <citation type="submission" date="2019-02" db="EMBL/GenBank/DDBJ databases">
        <title>Deep-cultivation of Planctomycetes and their phenomic and genomic characterization uncovers novel biology.</title>
        <authorList>
            <person name="Wiegand S."/>
            <person name="Jogler M."/>
            <person name="Boedeker C."/>
            <person name="Pinto D."/>
            <person name="Vollmers J."/>
            <person name="Rivas-Marin E."/>
            <person name="Kohn T."/>
            <person name="Peeters S.H."/>
            <person name="Heuer A."/>
            <person name="Rast P."/>
            <person name="Oberbeckmann S."/>
            <person name="Bunk B."/>
            <person name="Jeske O."/>
            <person name="Meyerdierks A."/>
            <person name="Storesund J.E."/>
            <person name="Kallscheuer N."/>
            <person name="Luecker S."/>
            <person name="Lage O.M."/>
            <person name="Pohl T."/>
            <person name="Merkel B.J."/>
            <person name="Hornburger P."/>
            <person name="Mueller R.-W."/>
            <person name="Bruemmer F."/>
            <person name="Labrenz M."/>
            <person name="Spormann A.M."/>
            <person name="Op den Camp H."/>
            <person name="Overmann J."/>
            <person name="Amann R."/>
            <person name="Jetten M.S.M."/>
            <person name="Mascher T."/>
            <person name="Medema M.H."/>
            <person name="Devos D.P."/>
            <person name="Kaster A.-K."/>
            <person name="Ovreas L."/>
            <person name="Rohde M."/>
            <person name="Galperin M.Y."/>
            <person name="Jogler C."/>
        </authorList>
    </citation>
    <scope>NUCLEOTIDE SEQUENCE [LARGE SCALE GENOMIC DNA]</scope>
    <source>
        <strain evidence="3 4">HG15A2</strain>
    </source>
</reference>
<dbReference type="PANTHER" id="PTHR35526">
    <property type="entry name" value="ANTI-SIGMA-F FACTOR RSBW-RELATED"/>
    <property type="match status" value="1"/>
</dbReference>
<dbReference type="PANTHER" id="PTHR35526:SF3">
    <property type="entry name" value="ANTI-SIGMA-F FACTOR RSBW"/>
    <property type="match status" value="1"/>
</dbReference>
<keyword evidence="1" id="KW-0723">Serine/threonine-protein kinase</keyword>
<dbReference type="AlphaFoldDB" id="A0A517MT59"/>
<dbReference type="EMBL" id="CP036263">
    <property type="protein sequence ID" value="QDS98063.1"/>
    <property type="molecule type" value="Genomic_DNA"/>
</dbReference>
<dbReference type="KEGG" id="amob:HG15A2_13340"/>
<gene>
    <name evidence="3" type="ORF">HG15A2_13340</name>
</gene>
<protein>
    <submittedName>
        <fullName evidence="3">Anti-sigma F factor</fullName>
    </submittedName>
</protein>
<accession>A0A517MT59</accession>
<sequence>MSADPSPSVFKESLPSSLDSYQEFVQSVLTELESLGWPTQPDLFAIHMALEESISNAIRHGNKQDDSKRVEVECRLSEDVFWAQVCDEGPGFCPKDVPDCRDNDRLEVPGGRGLALIKAYMTICEYNEHGNCLTIEKRRGDETTPGG</sequence>